<evidence type="ECO:0000313" key="5">
    <source>
        <dbReference type="EMBL" id="MEN3067718.1"/>
    </source>
</evidence>
<protein>
    <submittedName>
        <fullName evidence="5">YCF48-related protein</fullName>
    </submittedName>
</protein>
<dbReference type="PANTHER" id="PTHR47199:SF2">
    <property type="entry name" value="PHOTOSYSTEM II STABILITY_ASSEMBLY FACTOR HCF136, CHLOROPLASTIC"/>
    <property type="match status" value="1"/>
</dbReference>
<dbReference type="InterPro" id="IPR028203">
    <property type="entry name" value="PSII_CF48-like_dom"/>
</dbReference>
<evidence type="ECO:0000259" key="4">
    <source>
        <dbReference type="Pfam" id="PF14870"/>
    </source>
</evidence>
<reference evidence="5 6" key="1">
    <citation type="journal article" date="2018" name="Int. J. Syst. Evol. Microbiol.">
        <title>Uliginosibacterium sediminicola sp. nov., isolated from freshwater sediment.</title>
        <authorList>
            <person name="Hwang W.M."/>
            <person name="Kim S.M."/>
            <person name="Kang K."/>
            <person name="Ahn T.Y."/>
        </authorList>
    </citation>
    <scope>NUCLEOTIDE SEQUENCE [LARGE SCALE GENOMIC DNA]</scope>
    <source>
        <strain evidence="5 6">M1-21</strain>
    </source>
</reference>
<dbReference type="Gene3D" id="2.130.10.10">
    <property type="entry name" value="YVTN repeat-like/Quinoprotein amine dehydrogenase"/>
    <property type="match status" value="5"/>
</dbReference>
<feature type="domain" description="Photosynthesis system II assembly factor Ycf48/Hcf136-like" evidence="4">
    <location>
        <begin position="417"/>
        <end position="665"/>
    </location>
</feature>
<evidence type="ECO:0000256" key="3">
    <source>
        <dbReference type="SAM" id="SignalP"/>
    </source>
</evidence>
<dbReference type="RefSeq" id="WP_345918485.1">
    <property type="nucleotide sequence ID" value="NZ_JBDIVE010000002.1"/>
</dbReference>
<accession>A0ABU9YVY0</accession>
<name>A0ABU9YVY0_9RHOO</name>
<dbReference type="EMBL" id="JBDIVE010000002">
    <property type="protein sequence ID" value="MEN3067718.1"/>
    <property type="molecule type" value="Genomic_DNA"/>
</dbReference>
<keyword evidence="6" id="KW-1185">Reference proteome</keyword>
<organism evidence="5 6">
    <name type="scientific">Uliginosibacterium sediminicola</name>
    <dbReference type="NCBI Taxonomy" id="2024550"/>
    <lineage>
        <taxon>Bacteria</taxon>
        <taxon>Pseudomonadati</taxon>
        <taxon>Pseudomonadota</taxon>
        <taxon>Betaproteobacteria</taxon>
        <taxon>Rhodocyclales</taxon>
        <taxon>Zoogloeaceae</taxon>
        <taxon>Uliginosibacterium</taxon>
    </lineage>
</organism>
<dbReference type="PANTHER" id="PTHR47199">
    <property type="entry name" value="PHOTOSYSTEM II STABILITY/ASSEMBLY FACTOR HCF136, CHLOROPLASTIC"/>
    <property type="match status" value="1"/>
</dbReference>
<keyword evidence="2" id="KW-0604">Photosystem II</keyword>
<dbReference type="CDD" id="cd15482">
    <property type="entry name" value="Sialidase_non-viral"/>
    <property type="match status" value="2"/>
</dbReference>
<gene>
    <name evidence="5" type="ORF">ABDB84_04450</name>
</gene>
<evidence type="ECO:0000313" key="6">
    <source>
        <dbReference type="Proteomes" id="UP001410394"/>
    </source>
</evidence>
<dbReference type="SUPFAM" id="SSF110296">
    <property type="entry name" value="Oligoxyloglucan reducing end-specific cellobiohydrolase"/>
    <property type="match status" value="3"/>
</dbReference>
<dbReference type="Pfam" id="PF14870">
    <property type="entry name" value="PSII_BNR"/>
    <property type="match status" value="1"/>
</dbReference>
<proteinExistence type="predicted"/>
<evidence type="ECO:0000256" key="2">
    <source>
        <dbReference type="ARBA" id="ARBA00023276"/>
    </source>
</evidence>
<evidence type="ECO:0000256" key="1">
    <source>
        <dbReference type="ARBA" id="ARBA00022531"/>
    </source>
</evidence>
<keyword evidence="1" id="KW-0602">Photosynthesis</keyword>
<dbReference type="Proteomes" id="UP001410394">
    <property type="component" value="Unassembled WGS sequence"/>
</dbReference>
<feature type="signal peptide" evidence="3">
    <location>
        <begin position="1"/>
        <end position="23"/>
    </location>
</feature>
<comment type="caution">
    <text evidence="5">The sequence shown here is derived from an EMBL/GenBank/DDBJ whole genome shotgun (WGS) entry which is preliminary data.</text>
</comment>
<feature type="chain" id="PRO_5045923823" evidence="3">
    <location>
        <begin position="24"/>
        <end position="686"/>
    </location>
</feature>
<sequence>MLRPVLLISLCLSLSLLCPSAWAAPAQILNSPLYALWQDKADKHLLLGGGDGTLWHSSDGGRQWTQQADTGDSRIQTFASHDDRLVLAIAEDYLLRSDDAGEHWQQIRLPEGELISSLHYQRRSRSWIAGSNQGILISRDAGQSWQPVLRTPDNIPIYTLGETAQGTLLAGGAAGLLLSSRDGEHWQTLSAINRANLIHLVNTPGQGGTLAIWNNGDFSLLSPGGKLLRSGSLDTPDPIYSALYDTRHQQILLGTAGGAVLRSRDLGRSWLQSQVAERAYLNALYVDAQQGDIYTVGARAIIARSRDAGRSWDILNGPQWTSRLNALHASSDGKTLLAVGSGGLILRSEDRGQHWQMQRPDMSRYISDLVALPEPGALQLIGFDGLVARSANGGLDWQLSNAGLASPVSLQAMNLDPHSGRLLVCGPVGSVLRSTDGGLSWRSQQPIADAGEGFLKQLSSLDQTVLALGNPGRLMRSQDDGRSWQASLIAKDESSLSAALVLSPQVFLVAQSDGSILRSSDAGDHWQSVTKLPGSVSSLQHDARSGHVWALGAANSVFRSSDQGQSWTTIRLPERGHIAYLLRSPAGSLLGFGERGSILRSTDEGEHWQQTGFVSASSLRKPLLDTQSGDIWVPGRDGTLLRSSDDGQHWQAVATHTRAHLNRVALDQASRSLIISGERLIRLPLP</sequence>
<dbReference type="InterPro" id="IPR015943">
    <property type="entry name" value="WD40/YVTN_repeat-like_dom_sf"/>
</dbReference>
<keyword evidence="3" id="KW-0732">Signal</keyword>